<accession>A0A813L5V6</accession>
<protein>
    <submittedName>
        <fullName evidence="2">Uncharacterized protein</fullName>
    </submittedName>
</protein>
<comment type="caution">
    <text evidence="2">The sequence shown here is derived from an EMBL/GenBank/DDBJ whole genome shotgun (WGS) entry which is preliminary data.</text>
</comment>
<feature type="region of interest" description="Disordered" evidence="1">
    <location>
        <begin position="27"/>
        <end position="64"/>
    </location>
</feature>
<dbReference type="Proteomes" id="UP000626109">
    <property type="component" value="Unassembled WGS sequence"/>
</dbReference>
<gene>
    <name evidence="2" type="ORF">PGLA2088_LOCUS41075</name>
</gene>
<name>A0A813L5V6_POLGL</name>
<dbReference type="AlphaFoldDB" id="A0A813L5V6"/>
<sequence>MVTVSDRTLKLNVRPLREVLLQVAGGAAANETRPDSCSNTSNNNNNKHKSNSNNSNNNSNNNCSFSEPSVSAVLRALKPVAFQYKSRPPEATGASNGSQESLAGLVRFGFVADELAETLPQLLRQVTWQGRSSTVKGVVYQDLIAVLTAVAQEHEARLYFWEEASRGLEQWRINEQNVHRLLAERLAKQEAGQSQLEAWLAEQFMQTQLQLEPLRVMQERVAQMESLLLRLVGT</sequence>
<organism evidence="2 3">
    <name type="scientific">Polarella glacialis</name>
    <name type="common">Dinoflagellate</name>
    <dbReference type="NCBI Taxonomy" id="89957"/>
    <lineage>
        <taxon>Eukaryota</taxon>
        <taxon>Sar</taxon>
        <taxon>Alveolata</taxon>
        <taxon>Dinophyceae</taxon>
        <taxon>Suessiales</taxon>
        <taxon>Suessiaceae</taxon>
        <taxon>Polarella</taxon>
    </lineage>
</organism>
<dbReference type="EMBL" id="CAJNNW010033727">
    <property type="protein sequence ID" value="CAE8720061.1"/>
    <property type="molecule type" value="Genomic_DNA"/>
</dbReference>
<proteinExistence type="predicted"/>
<reference evidence="2" key="1">
    <citation type="submission" date="2021-02" db="EMBL/GenBank/DDBJ databases">
        <authorList>
            <person name="Dougan E. K."/>
            <person name="Rhodes N."/>
            <person name="Thang M."/>
            <person name="Chan C."/>
        </authorList>
    </citation>
    <scope>NUCLEOTIDE SEQUENCE</scope>
</reference>
<evidence type="ECO:0000313" key="3">
    <source>
        <dbReference type="Proteomes" id="UP000626109"/>
    </source>
</evidence>
<evidence type="ECO:0000313" key="2">
    <source>
        <dbReference type="EMBL" id="CAE8720061.1"/>
    </source>
</evidence>
<evidence type="ECO:0000256" key="1">
    <source>
        <dbReference type="SAM" id="MobiDB-lite"/>
    </source>
</evidence>
<feature type="compositionally biased region" description="Low complexity" evidence="1">
    <location>
        <begin position="36"/>
        <end position="64"/>
    </location>
</feature>